<dbReference type="InterPro" id="IPR008979">
    <property type="entry name" value="Galactose-bd-like_sf"/>
</dbReference>
<feature type="domain" description="Glycoside hydrolase family 2 catalytic" evidence="6">
    <location>
        <begin position="403"/>
        <end position="523"/>
    </location>
</feature>
<evidence type="ECO:0000256" key="2">
    <source>
        <dbReference type="ARBA" id="ARBA00022801"/>
    </source>
</evidence>
<comment type="caution">
    <text evidence="8">The sequence shown here is derived from an EMBL/GenBank/DDBJ whole genome shotgun (WGS) entry which is preliminary data.</text>
</comment>
<dbReference type="InterPro" id="IPR017853">
    <property type="entry name" value="GH"/>
</dbReference>
<dbReference type="EC" id="3.2.1.23" evidence="8"/>
<dbReference type="InterPro" id="IPR006104">
    <property type="entry name" value="Glyco_hydro_2_N"/>
</dbReference>
<feature type="domain" description="Glycosyl hydrolases family 2 sugar binding" evidence="7">
    <location>
        <begin position="53"/>
        <end position="235"/>
    </location>
</feature>
<dbReference type="Pfam" id="PF00703">
    <property type="entry name" value="Glyco_hydro_2"/>
    <property type="match status" value="1"/>
</dbReference>
<dbReference type="GO" id="GO:0005975">
    <property type="term" value="P:carbohydrate metabolic process"/>
    <property type="evidence" value="ECO:0007669"/>
    <property type="project" value="InterPro"/>
</dbReference>
<dbReference type="InterPro" id="IPR006103">
    <property type="entry name" value="Glyco_hydro_2_cat"/>
</dbReference>
<dbReference type="InterPro" id="IPR013783">
    <property type="entry name" value="Ig-like_fold"/>
</dbReference>
<dbReference type="PANTHER" id="PTHR42732:SF1">
    <property type="entry name" value="BETA-MANNOSIDASE"/>
    <property type="match status" value="1"/>
</dbReference>
<dbReference type="Gene3D" id="2.60.40.10">
    <property type="entry name" value="Immunoglobulins"/>
    <property type="match status" value="1"/>
</dbReference>
<accession>A0A5M8NUN2</accession>
<dbReference type="EMBL" id="SNRX01000151">
    <property type="protein sequence ID" value="KAA6300067.1"/>
    <property type="molecule type" value="Genomic_DNA"/>
</dbReference>
<dbReference type="InterPro" id="IPR051913">
    <property type="entry name" value="GH2_Domain-Containing"/>
</dbReference>
<dbReference type="InterPro" id="IPR036156">
    <property type="entry name" value="Beta-gal/glucu_dom_sf"/>
</dbReference>
<feature type="signal peptide" evidence="4">
    <location>
        <begin position="1"/>
        <end position="22"/>
    </location>
</feature>
<evidence type="ECO:0000313" key="9">
    <source>
        <dbReference type="Proteomes" id="UP000324575"/>
    </source>
</evidence>
<evidence type="ECO:0000259" key="5">
    <source>
        <dbReference type="Pfam" id="PF00703"/>
    </source>
</evidence>
<keyword evidence="3 8" id="KW-0326">Glycosidase</keyword>
<dbReference type="Gene3D" id="2.60.120.260">
    <property type="entry name" value="Galactose-binding domain-like"/>
    <property type="match status" value="1"/>
</dbReference>
<evidence type="ECO:0000259" key="7">
    <source>
        <dbReference type="Pfam" id="PF02837"/>
    </source>
</evidence>
<keyword evidence="4" id="KW-0732">Signal</keyword>
<dbReference type="SUPFAM" id="SSF49303">
    <property type="entry name" value="beta-Galactosidase/glucuronidase domain"/>
    <property type="match status" value="1"/>
</dbReference>
<evidence type="ECO:0000259" key="6">
    <source>
        <dbReference type="Pfam" id="PF02836"/>
    </source>
</evidence>
<name>A0A5M8NUN2_9BACT</name>
<comment type="similarity">
    <text evidence="1">Belongs to the glycosyl hydrolase 2 family.</text>
</comment>
<dbReference type="PANTHER" id="PTHR42732">
    <property type="entry name" value="BETA-GALACTOSIDASE"/>
    <property type="match status" value="1"/>
</dbReference>
<evidence type="ECO:0000256" key="1">
    <source>
        <dbReference type="ARBA" id="ARBA00007401"/>
    </source>
</evidence>
<evidence type="ECO:0000313" key="8">
    <source>
        <dbReference type="EMBL" id="KAA6300067.1"/>
    </source>
</evidence>
<sequence length="1068" mass="121480">MKSKLKLSSILLFLFFCASTFSQNGKTIYNQTFAPHEGFINKTEKEYRKEICLNGLWDFQAVELPKGYVQGKGAAPELLMPVDNAWSNTKIKIPSPWNINAFAKSNLEGPDHRNYPSYPKAWEDVKMAWMKKAVTIPSNWTDQQIKLHFEAVAGFTEVYVNTQKVGENFDLFLPFDADITNIAAPGETIEILVGVRNQSLFEDRATIGRRIVPAGSMWGYHIAGIWQDVFLIALPQIHVEDIYVKPLVSKNLLELEITVRNNTVKKADVQLQGAINEWINKAGTDVNSAPVPDWKLGVKALDIAATKLTIAAGEKGKTTIQIPVKEGDLAYWTPEHPNLYALRLFVNDKKQTIDTKYERFGWREWTFQGTKQCLNGKPVELKGDSWHFMGVPQLTRRYAWAWFTVIKGMNGNAVRPHAQIYPRFYLDVADEMGICVLNETANWASDGGPKLDSDKFWEASKQHLERFVLRDRNHASVFGWSISNENKPVILHVYNRPELMPYQKQAWEDWRDIVMKNDPTRPWISADGEDDGDGILPATVGHYGDLTSMKRWVEIGKPWGIGEHSMAYYGTPEQVSKYNGEEAYISQYGRMKGLANECYNLIANQREMGASYVSVFNMAWYALQPLPIGKKELTTAPSLTEDGIFFADYKEGLPGIQPERMGPYCTTFNPGYDPSLPLYQPWPMYEAMRAAYAPEKPARSPYRENTVVQNSIEKSVAPMKIYKEVVFVGNENSYLKRIMDAQEVKFTTKVTTPQQLLYIIDGAQIPSEAEKKNLLQNVAKGANVWIWGLSPQTIEAYNDILPLPLTLEERKISSFIPEQKSWLKGLTNSDFYFCEIQRTDASQYGLSGAFVNEGNVLLNACNTDWRKWNKRPEELKTAATVRSEREQKGAAPTFVNYQNYYVSTLTEFANSEKGYNTLASILKQAGIPCRQTEASIADIFFLRDGNLQFPATTKNKFRKEANEYVVDCWVFSPRPLDDLLIEPNMPKLTLYIDTWQSALLLNGKPYEAINKTNRNSTYKELPLLQGWNKVTLRIGLEDKNRFSANFMCENNGAFLGQLKVSFTNPEVK</sequence>
<evidence type="ECO:0000256" key="3">
    <source>
        <dbReference type="ARBA" id="ARBA00023295"/>
    </source>
</evidence>
<evidence type="ECO:0000256" key="4">
    <source>
        <dbReference type="SAM" id="SignalP"/>
    </source>
</evidence>
<dbReference type="Pfam" id="PF02836">
    <property type="entry name" value="Glyco_hydro_2_C"/>
    <property type="match status" value="1"/>
</dbReference>
<dbReference type="SUPFAM" id="SSF51445">
    <property type="entry name" value="(Trans)glycosidases"/>
    <property type="match status" value="1"/>
</dbReference>
<dbReference type="Gene3D" id="3.20.20.80">
    <property type="entry name" value="Glycosidases"/>
    <property type="match status" value="1"/>
</dbReference>
<dbReference type="Proteomes" id="UP000324575">
    <property type="component" value="Unassembled WGS sequence"/>
</dbReference>
<keyword evidence="2 8" id="KW-0378">Hydrolase</keyword>
<feature type="domain" description="Glycoside hydrolase family 2 immunoglobulin-like beta-sandwich" evidence="5">
    <location>
        <begin position="237"/>
        <end position="363"/>
    </location>
</feature>
<organism evidence="8 9">
    <name type="scientific">Candidatus Ordinivivax streblomastigis</name>
    <dbReference type="NCBI Taxonomy" id="2540710"/>
    <lineage>
        <taxon>Bacteria</taxon>
        <taxon>Pseudomonadati</taxon>
        <taxon>Bacteroidota</taxon>
        <taxon>Bacteroidia</taxon>
        <taxon>Bacteroidales</taxon>
        <taxon>Candidatus Ordinivivax</taxon>
    </lineage>
</organism>
<dbReference type="GO" id="GO:0004565">
    <property type="term" value="F:beta-galactosidase activity"/>
    <property type="evidence" value="ECO:0007669"/>
    <property type="project" value="UniProtKB-EC"/>
</dbReference>
<reference evidence="8 9" key="1">
    <citation type="submission" date="2019-03" db="EMBL/GenBank/DDBJ databases">
        <title>Single cell metagenomics reveals metabolic interactions within the superorganism composed of flagellate Streblomastix strix and complex community of Bacteroidetes bacteria on its surface.</title>
        <authorList>
            <person name="Treitli S.C."/>
            <person name="Kolisko M."/>
            <person name="Husnik F."/>
            <person name="Keeling P."/>
            <person name="Hampl V."/>
        </authorList>
    </citation>
    <scope>NUCLEOTIDE SEQUENCE [LARGE SCALE GENOMIC DNA]</scope>
    <source>
        <strain evidence="8">St1</strain>
    </source>
</reference>
<proteinExistence type="inferred from homology"/>
<dbReference type="SUPFAM" id="SSF49785">
    <property type="entry name" value="Galactose-binding domain-like"/>
    <property type="match status" value="1"/>
</dbReference>
<dbReference type="InterPro" id="IPR006102">
    <property type="entry name" value="Ig-like_GH2"/>
</dbReference>
<protein>
    <submittedName>
        <fullName evidence="8">Beta-galactosidase</fullName>
        <ecNumber evidence="8">3.2.1.23</ecNumber>
    </submittedName>
</protein>
<dbReference type="Pfam" id="PF02837">
    <property type="entry name" value="Glyco_hydro_2_N"/>
    <property type="match status" value="1"/>
</dbReference>
<dbReference type="AlphaFoldDB" id="A0A5M8NUN2"/>
<feature type="chain" id="PRO_5024367126" evidence="4">
    <location>
        <begin position="23"/>
        <end position="1068"/>
    </location>
</feature>
<gene>
    <name evidence="8" type="ORF">EZS26_003792</name>
</gene>